<feature type="compositionally biased region" description="Basic and acidic residues" evidence="1">
    <location>
        <begin position="53"/>
        <end position="66"/>
    </location>
</feature>
<name>A0A2J6QBP2_9HELO</name>
<evidence type="ECO:0000313" key="3">
    <source>
        <dbReference type="Proteomes" id="UP000235672"/>
    </source>
</evidence>
<evidence type="ECO:0000313" key="2">
    <source>
        <dbReference type="EMBL" id="PMD23691.1"/>
    </source>
</evidence>
<accession>A0A2J6QBP2</accession>
<feature type="region of interest" description="Disordered" evidence="1">
    <location>
        <begin position="15"/>
        <end position="89"/>
    </location>
</feature>
<organism evidence="2 3">
    <name type="scientific">Hyaloscypha hepaticicola</name>
    <dbReference type="NCBI Taxonomy" id="2082293"/>
    <lineage>
        <taxon>Eukaryota</taxon>
        <taxon>Fungi</taxon>
        <taxon>Dikarya</taxon>
        <taxon>Ascomycota</taxon>
        <taxon>Pezizomycotina</taxon>
        <taxon>Leotiomycetes</taxon>
        <taxon>Helotiales</taxon>
        <taxon>Hyaloscyphaceae</taxon>
        <taxon>Hyaloscypha</taxon>
    </lineage>
</organism>
<sequence>MGAVLTCLGLSSSAIKKSRDKKNASQTDGANNNESAPQQPLPSQAASGAESQSVKDARQALQDEHLATVSPIEVEASREQEHRTEGEVAGIAEVQKEVATAGPLPTA</sequence>
<dbReference type="AlphaFoldDB" id="A0A2J6QBP2"/>
<keyword evidence="3" id="KW-1185">Reference proteome</keyword>
<gene>
    <name evidence="2" type="ORF">NA56DRAFT_643773</name>
</gene>
<reference evidence="2 3" key="1">
    <citation type="submission" date="2016-05" db="EMBL/GenBank/DDBJ databases">
        <title>A degradative enzymes factory behind the ericoid mycorrhizal symbiosis.</title>
        <authorList>
            <consortium name="DOE Joint Genome Institute"/>
            <person name="Martino E."/>
            <person name="Morin E."/>
            <person name="Grelet G."/>
            <person name="Kuo A."/>
            <person name="Kohler A."/>
            <person name="Daghino S."/>
            <person name="Barry K."/>
            <person name="Choi C."/>
            <person name="Cichocki N."/>
            <person name="Clum A."/>
            <person name="Copeland A."/>
            <person name="Hainaut M."/>
            <person name="Haridas S."/>
            <person name="Labutti K."/>
            <person name="Lindquist E."/>
            <person name="Lipzen A."/>
            <person name="Khouja H.-R."/>
            <person name="Murat C."/>
            <person name="Ohm R."/>
            <person name="Olson A."/>
            <person name="Spatafora J."/>
            <person name="Veneault-Fourrey C."/>
            <person name="Henrissat B."/>
            <person name="Grigoriev I."/>
            <person name="Martin F."/>
            <person name="Perotto S."/>
        </authorList>
    </citation>
    <scope>NUCLEOTIDE SEQUENCE [LARGE SCALE GENOMIC DNA]</scope>
    <source>
        <strain evidence="2 3">UAMH 7357</strain>
    </source>
</reference>
<proteinExistence type="predicted"/>
<feature type="compositionally biased region" description="Polar residues" evidence="1">
    <location>
        <begin position="24"/>
        <end position="52"/>
    </location>
</feature>
<evidence type="ECO:0000256" key="1">
    <source>
        <dbReference type="SAM" id="MobiDB-lite"/>
    </source>
</evidence>
<feature type="compositionally biased region" description="Basic and acidic residues" evidence="1">
    <location>
        <begin position="75"/>
        <end position="86"/>
    </location>
</feature>
<dbReference type="Proteomes" id="UP000235672">
    <property type="component" value="Unassembled WGS sequence"/>
</dbReference>
<protein>
    <submittedName>
        <fullName evidence="2">Uncharacterized protein</fullName>
    </submittedName>
</protein>
<dbReference type="EMBL" id="KZ613474">
    <property type="protein sequence ID" value="PMD23691.1"/>
    <property type="molecule type" value="Genomic_DNA"/>
</dbReference>